<dbReference type="InterPro" id="IPR002999">
    <property type="entry name" value="Tudor"/>
</dbReference>
<dbReference type="EMBL" id="GL732853">
    <property type="protein sequence ID" value="EFX64269.1"/>
    <property type="molecule type" value="Genomic_DNA"/>
</dbReference>
<dbReference type="InterPro" id="IPR050621">
    <property type="entry name" value="Tudor_domain_containing"/>
</dbReference>
<dbReference type="SUPFAM" id="SSF63748">
    <property type="entry name" value="Tudor/PWWP/MBT"/>
    <property type="match status" value="2"/>
</dbReference>
<dbReference type="PANTHER" id="PTHR22948:SF76">
    <property type="entry name" value="FI20010P1-RELATED"/>
    <property type="match status" value="1"/>
</dbReference>
<dbReference type="Proteomes" id="UP000000305">
    <property type="component" value="Unassembled WGS sequence"/>
</dbReference>
<feature type="domain" description="Tudor" evidence="1">
    <location>
        <begin position="273"/>
        <end position="331"/>
    </location>
</feature>
<keyword evidence="3" id="KW-1185">Reference proteome</keyword>
<reference evidence="2 3" key="1">
    <citation type="journal article" date="2011" name="Science">
        <title>The ecoresponsive genome of Daphnia pulex.</title>
        <authorList>
            <person name="Colbourne J.K."/>
            <person name="Pfrender M.E."/>
            <person name="Gilbert D."/>
            <person name="Thomas W.K."/>
            <person name="Tucker A."/>
            <person name="Oakley T.H."/>
            <person name="Tokishita S."/>
            <person name="Aerts A."/>
            <person name="Arnold G.J."/>
            <person name="Basu M.K."/>
            <person name="Bauer D.J."/>
            <person name="Caceres C.E."/>
            <person name="Carmel L."/>
            <person name="Casola C."/>
            <person name="Choi J.H."/>
            <person name="Detter J.C."/>
            <person name="Dong Q."/>
            <person name="Dusheyko S."/>
            <person name="Eads B.D."/>
            <person name="Frohlich T."/>
            <person name="Geiler-Samerotte K.A."/>
            <person name="Gerlach D."/>
            <person name="Hatcher P."/>
            <person name="Jogdeo S."/>
            <person name="Krijgsveld J."/>
            <person name="Kriventseva E.V."/>
            <person name="Kultz D."/>
            <person name="Laforsch C."/>
            <person name="Lindquist E."/>
            <person name="Lopez J."/>
            <person name="Manak J.R."/>
            <person name="Muller J."/>
            <person name="Pangilinan J."/>
            <person name="Patwardhan R.P."/>
            <person name="Pitluck S."/>
            <person name="Pritham E.J."/>
            <person name="Rechtsteiner A."/>
            <person name="Rho M."/>
            <person name="Rogozin I.B."/>
            <person name="Sakarya O."/>
            <person name="Salamov A."/>
            <person name="Schaack S."/>
            <person name="Shapiro H."/>
            <person name="Shiga Y."/>
            <person name="Skalitzky C."/>
            <person name="Smith Z."/>
            <person name="Souvorov A."/>
            <person name="Sung W."/>
            <person name="Tang Z."/>
            <person name="Tsuchiya D."/>
            <person name="Tu H."/>
            <person name="Vos H."/>
            <person name="Wang M."/>
            <person name="Wolf Y.I."/>
            <person name="Yamagata H."/>
            <person name="Yamada T."/>
            <person name="Ye Y."/>
            <person name="Shaw J.R."/>
            <person name="Andrews J."/>
            <person name="Crease T.J."/>
            <person name="Tang H."/>
            <person name="Lucas S.M."/>
            <person name="Robertson H.M."/>
            <person name="Bork P."/>
            <person name="Koonin E.V."/>
            <person name="Zdobnov E.M."/>
            <person name="Grigoriev I.V."/>
            <person name="Lynch M."/>
            <person name="Boore J.L."/>
        </authorList>
    </citation>
    <scope>NUCLEOTIDE SEQUENCE [LARGE SCALE GENOMIC DNA]</scope>
</reference>
<dbReference type="PhylomeDB" id="E9HVG4"/>
<dbReference type="CDD" id="cd20379">
    <property type="entry name" value="Tudor_dTUD-like"/>
    <property type="match status" value="2"/>
</dbReference>
<name>E9HVG4_DAPPU</name>
<dbReference type="KEGG" id="dpx:DAPPUDRAFT_334380"/>
<evidence type="ECO:0000313" key="3">
    <source>
        <dbReference type="Proteomes" id="UP000000305"/>
    </source>
</evidence>
<dbReference type="PROSITE" id="PS50304">
    <property type="entry name" value="TUDOR"/>
    <property type="match status" value="2"/>
</dbReference>
<dbReference type="PANTHER" id="PTHR22948">
    <property type="entry name" value="TUDOR DOMAIN CONTAINING PROTEIN"/>
    <property type="match status" value="1"/>
</dbReference>
<dbReference type="HOGENOM" id="CLU_473495_0_0_1"/>
<dbReference type="Gene3D" id="2.30.30.140">
    <property type="match status" value="2"/>
</dbReference>
<accession>E9HVG4</accession>
<sequence>MEKAISNCPQCRELYPSSLPKTISKRSHPKHHGTVSSNNGTDSTIRCAVCKFVSVIPHEAVQNVLEVINCYQLGLIQLDELVINMAAENIGFKDGSRGLFVPCCPELTSACYSDELLLCGGCRISCHLGHDLVRLLDRNKEELERFYEVADEAVELYDLGLLIKQLRGHFAELYTLLASREQQMQHELFQRFQERTGSLNNAKRYIRKGQLDFSKRLQKATNALTGRVVHDEDKFFYIQVHISPSPDGYGGPKDLKKLQIQTCEKNPAPRSSEPQLGQLVAGCFHGKWYRALIEEIDFNCEDLVIFFVDYGNPKIHDRSIDSAAERRDVGFTGSSLCVDPGGVGRSDGQEYTLWVTMCPSPVDENIISTNTPPKEPFNPFTAYTPMKLHKAVRTLPTPPAPEAIGAKRKRFPAKDWVPRTTGHLGTSDVPYGSDHHHCPTPVPPIPTSAKSAFRASSVPSQSPVYVPPSPALYEGQENRLRTKVVVSHLNSTGEFTSRLTRCKRRTPTRLSSCLDVHFANSSLLLEQLNQANTKTIGLICAANVDGHWNRCRIVDMVDGKTMTLYLTDVGKKTKVN</sequence>
<evidence type="ECO:0000259" key="1">
    <source>
        <dbReference type="PROSITE" id="PS50304"/>
    </source>
</evidence>
<gene>
    <name evidence="2" type="ORF">DAPPUDRAFT_334380</name>
</gene>
<proteinExistence type="predicted"/>
<dbReference type="AlphaFoldDB" id="E9HVG4"/>
<feature type="domain" description="Tudor" evidence="1">
    <location>
        <begin position="533"/>
        <end position="576"/>
    </location>
</feature>
<protein>
    <recommendedName>
        <fullName evidence="1">Tudor domain-containing protein</fullName>
    </recommendedName>
</protein>
<evidence type="ECO:0000313" key="2">
    <source>
        <dbReference type="EMBL" id="EFX64269.1"/>
    </source>
</evidence>
<dbReference type="Pfam" id="PF00567">
    <property type="entry name" value="TUDOR"/>
    <property type="match status" value="2"/>
</dbReference>
<organism evidence="2 3">
    <name type="scientific">Daphnia pulex</name>
    <name type="common">Water flea</name>
    <dbReference type="NCBI Taxonomy" id="6669"/>
    <lineage>
        <taxon>Eukaryota</taxon>
        <taxon>Metazoa</taxon>
        <taxon>Ecdysozoa</taxon>
        <taxon>Arthropoda</taxon>
        <taxon>Crustacea</taxon>
        <taxon>Branchiopoda</taxon>
        <taxon>Diplostraca</taxon>
        <taxon>Cladocera</taxon>
        <taxon>Anomopoda</taxon>
        <taxon>Daphniidae</taxon>
        <taxon>Daphnia</taxon>
    </lineage>
</organism>
<dbReference type="InParanoid" id="E9HVG4"/>